<evidence type="ECO:0000313" key="2">
    <source>
        <dbReference type="EMBL" id="MDS3860040.1"/>
    </source>
</evidence>
<sequence length="202" mass="22347">MRLGKVVKSNSHWDYVVQLDDALDVELPPQPEDYGLGSFVKFEDELRHWAVGVIYNTQLFNPQFNQAGPRLNPDPDPVFTPDLLQETRVLLSAVLIGSLVSRDASGVEVQFGQQGVPPTVVPINTPVSSLIPAELAAFHRNPAGNAQFSYYAHLLRAGGPLATEIVRQIVQTLMPIFNDTERRALGILGQDLAWRHTLSSLR</sequence>
<proteinExistence type="predicted"/>
<dbReference type="RefSeq" id="WP_322877326.1">
    <property type="nucleotide sequence ID" value="NZ_JAVMIP010000002.1"/>
</dbReference>
<dbReference type="Proteomes" id="UP001268256">
    <property type="component" value="Unassembled WGS sequence"/>
</dbReference>
<evidence type="ECO:0000313" key="3">
    <source>
        <dbReference type="Proteomes" id="UP001268256"/>
    </source>
</evidence>
<organism evidence="2 3">
    <name type="scientific">Pseudocalidococcus azoricus BACA0444</name>
    <dbReference type="NCBI Taxonomy" id="2918990"/>
    <lineage>
        <taxon>Bacteria</taxon>
        <taxon>Bacillati</taxon>
        <taxon>Cyanobacteriota</taxon>
        <taxon>Cyanophyceae</taxon>
        <taxon>Acaryochloridales</taxon>
        <taxon>Thermosynechococcaceae</taxon>
        <taxon>Pseudocalidococcus</taxon>
        <taxon>Pseudocalidococcus azoricus</taxon>
    </lineage>
</organism>
<keyword evidence="3" id="KW-1185">Reference proteome</keyword>
<name>A0AAE4JV51_9CYAN</name>
<reference evidence="3" key="1">
    <citation type="submission" date="2023-07" db="EMBL/GenBank/DDBJ databases">
        <authorList>
            <person name="Luz R."/>
            <person name="Cordeiro R."/>
            <person name="Fonseca A."/>
            <person name="Goncalves V."/>
        </authorList>
    </citation>
    <scope>NUCLEOTIDE SEQUENCE [LARGE SCALE GENOMIC DNA]</scope>
    <source>
        <strain evidence="3">BACA0444</strain>
    </source>
</reference>
<evidence type="ECO:0000259" key="1">
    <source>
        <dbReference type="Pfam" id="PF26500"/>
    </source>
</evidence>
<gene>
    <name evidence="2" type="ORF">RIF25_04380</name>
</gene>
<dbReference type="EMBL" id="JAVMIP010000002">
    <property type="protein sequence ID" value="MDS3860040.1"/>
    <property type="molecule type" value="Genomic_DNA"/>
</dbReference>
<feature type="domain" description="DUF8166" evidence="1">
    <location>
        <begin position="1"/>
        <end position="197"/>
    </location>
</feature>
<dbReference type="AlphaFoldDB" id="A0AAE4JV51"/>
<accession>A0AAE4JV51</accession>
<protein>
    <recommendedName>
        <fullName evidence="1">DUF8166 domain-containing protein</fullName>
    </recommendedName>
</protein>
<dbReference type="InterPro" id="IPR058479">
    <property type="entry name" value="DUF8166"/>
</dbReference>
<dbReference type="Pfam" id="PF26500">
    <property type="entry name" value="DUF8166"/>
    <property type="match status" value="1"/>
</dbReference>
<comment type="caution">
    <text evidence="2">The sequence shown here is derived from an EMBL/GenBank/DDBJ whole genome shotgun (WGS) entry which is preliminary data.</text>
</comment>